<evidence type="ECO:0000313" key="3">
    <source>
        <dbReference type="Proteomes" id="UP001527882"/>
    </source>
</evidence>
<feature type="signal peptide" evidence="1">
    <location>
        <begin position="1"/>
        <end position="27"/>
    </location>
</feature>
<gene>
    <name evidence="2" type="ORF">O9H85_26795</name>
</gene>
<protein>
    <submittedName>
        <fullName evidence="2">Type VI secretion system tube protein Hcp</fullName>
    </submittedName>
</protein>
<dbReference type="EMBL" id="JAQAGZ010000020">
    <property type="protein sequence ID" value="MCZ8515943.1"/>
    <property type="molecule type" value="Genomic_DNA"/>
</dbReference>
<evidence type="ECO:0000256" key="1">
    <source>
        <dbReference type="SAM" id="SignalP"/>
    </source>
</evidence>
<dbReference type="Proteomes" id="UP001527882">
    <property type="component" value="Unassembled WGS sequence"/>
</dbReference>
<feature type="chain" id="PRO_5045171326" evidence="1">
    <location>
        <begin position="28"/>
        <end position="198"/>
    </location>
</feature>
<comment type="caution">
    <text evidence="2">The sequence shown here is derived from an EMBL/GenBank/DDBJ whole genome shotgun (WGS) entry which is preliminary data.</text>
</comment>
<accession>A0ABT4QGD6</accession>
<proteinExistence type="predicted"/>
<dbReference type="PANTHER" id="PTHR36152:SF1">
    <property type="entry name" value="UBIQUITIN-LIKE DOMAIN-CONTAINING PROTEIN"/>
    <property type="match status" value="1"/>
</dbReference>
<organism evidence="2 3">
    <name type="scientific">Paenibacillus gyeongsangnamensis</name>
    <dbReference type="NCBI Taxonomy" id="3388067"/>
    <lineage>
        <taxon>Bacteria</taxon>
        <taxon>Bacillati</taxon>
        <taxon>Bacillota</taxon>
        <taxon>Bacilli</taxon>
        <taxon>Bacillales</taxon>
        <taxon>Paenibacillaceae</taxon>
        <taxon>Paenibacillus</taxon>
    </lineage>
</organism>
<name>A0ABT4QGD6_9BACL</name>
<sequence>MKGLKKQLLTALIVFLMAVTLTVPAAAAAPATAVNAQAGPNFDVYLKLDGIEGESAERSHVKWIEIADVQFDVSNTSSHAAGSGSGAGKSTLNQFSVTKLRFDSSSIHLFQAALTGQKIKNGQLVFLRHNKDGNAPAPMLTIDLDTVYVSDYQFNNTVETLNLKFKSIKMRYSAIDAKGNLSAPVTGGWDFAQNSVIK</sequence>
<dbReference type="SUPFAM" id="SSF141452">
    <property type="entry name" value="Hcp1-like"/>
    <property type="match status" value="1"/>
</dbReference>
<dbReference type="InterPro" id="IPR008514">
    <property type="entry name" value="T6SS_Hcp"/>
</dbReference>
<evidence type="ECO:0000313" key="2">
    <source>
        <dbReference type="EMBL" id="MCZ8515943.1"/>
    </source>
</evidence>
<dbReference type="RefSeq" id="WP_269884474.1">
    <property type="nucleotide sequence ID" value="NZ_JAQAGZ010000020.1"/>
</dbReference>
<keyword evidence="1" id="KW-0732">Signal</keyword>
<dbReference type="Gene3D" id="2.30.110.20">
    <property type="entry name" value="Hcp1-like"/>
    <property type="match status" value="1"/>
</dbReference>
<reference evidence="2 3" key="1">
    <citation type="submission" date="2022-12" db="EMBL/GenBank/DDBJ databases">
        <title>Draft genome sequence of Paenibacillus sp. dW9.</title>
        <authorList>
            <person name="Choi E.-W."/>
            <person name="Kim D.-U."/>
        </authorList>
    </citation>
    <scope>NUCLEOTIDE SEQUENCE [LARGE SCALE GENOMIC DNA]</scope>
    <source>
        <strain evidence="3">dW9</strain>
    </source>
</reference>
<keyword evidence="3" id="KW-1185">Reference proteome</keyword>
<dbReference type="PANTHER" id="PTHR36152">
    <property type="entry name" value="CYTOPLASMIC PROTEIN-RELATED"/>
    <property type="match status" value="1"/>
</dbReference>
<dbReference type="InterPro" id="IPR036624">
    <property type="entry name" value="Hcp1-lik_sf"/>
</dbReference>
<dbReference type="Pfam" id="PF05638">
    <property type="entry name" value="T6SS_HCP"/>
    <property type="match status" value="1"/>
</dbReference>
<dbReference type="InterPro" id="IPR053165">
    <property type="entry name" value="HSI-I_assembly_Hcp1"/>
</dbReference>